<keyword evidence="2" id="KW-1133">Transmembrane helix</keyword>
<organism evidence="4 5">
    <name type="scientific">Phytophthora palmivora</name>
    <dbReference type="NCBI Taxonomy" id="4796"/>
    <lineage>
        <taxon>Eukaryota</taxon>
        <taxon>Sar</taxon>
        <taxon>Stramenopiles</taxon>
        <taxon>Oomycota</taxon>
        <taxon>Peronosporomycetes</taxon>
        <taxon>Peronosporales</taxon>
        <taxon>Peronosporaceae</taxon>
        <taxon>Phytophthora</taxon>
    </lineage>
</organism>
<feature type="transmembrane region" description="Helical" evidence="2">
    <location>
        <begin position="419"/>
        <end position="437"/>
    </location>
</feature>
<dbReference type="OrthoDB" id="118105at2759"/>
<evidence type="ECO:0000313" key="4">
    <source>
        <dbReference type="EMBL" id="POM69326.1"/>
    </source>
</evidence>
<dbReference type="PANTHER" id="PTHR46599:SF3">
    <property type="entry name" value="PIGGYBAC TRANSPOSABLE ELEMENT-DERIVED PROTEIN 4"/>
    <property type="match status" value="1"/>
</dbReference>
<evidence type="ECO:0000313" key="5">
    <source>
        <dbReference type="Proteomes" id="UP000237271"/>
    </source>
</evidence>
<proteinExistence type="predicted"/>
<dbReference type="AlphaFoldDB" id="A0A2P4XUX5"/>
<dbReference type="InterPro" id="IPR029526">
    <property type="entry name" value="PGBD"/>
</dbReference>
<comment type="caution">
    <text evidence="4">The sequence shown here is derived from an EMBL/GenBank/DDBJ whole genome shotgun (WGS) entry which is preliminary data.</text>
</comment>
<dbReference type="Proteomes" id="UP000237271">
    <property type="component" value="Unassembled WGS sequence"/>
</dbReference>
<keyword evidence="2" id="KW-0472">Membrane</keyword>
<feature type="domain" description="PiggyBac transposable element-derived protein" evidence="3">
    <location>
        <begin position="148"/>
        <end position="433"/>
    </location>
</feature>
<name>A0A2P4XUX5_9STRA</name>
<sequence>MVDEGAIPCGCFGRFMTRDRFKHITRKLHLSNNTDPCATTDRAWKLRPIIGALQGYPFFGSNSAQVNSCATRFLGQLLRKLTTSTKRGELFQLFYLFPLSNQCHDDALKSLIGKLSNKKVAQELTQKASCASWPAQSLTPKNHSLCKRRFEQAIIPAPVMAFDEAILPSRSSFNRMRVYIKDKPHKYGTKLFMLCCSQSAYYIRSNLFEVYLGKAETVDGIAVRDEKTGPVAVIRDLKAAFEDTPFHQKRLIIFDRFYTSVPLSMQLLIMAFYSIGTVMISRLGLSEQIVPKREKGKRRRKEASRPAFIARRTFAFAESKLVPNMKVLKWWDNRLVYLLYAGGSVELDCIVRRAKSGQQEEVACPRVLKDYQTFMGGVDVHDQLRLQRRDSYRVKYTIFGLLIIYSLQLAVRFKKYYKSLFLGFVDLAIVNAFIVYNRARTAANKPKVPHIDFLKQLHLELCQLSEYDWTELQRTRVQYLMPSKQRSAGSSTIMPVKTEDKRKGNKTTYNKKTGEAKTSPVYLCNKVKHAFDGQARTCFEIWHKCWQNGANKPSRGKRKIRVRTVAEGGECADDEGEVQPARKTPRGPVAASNQ</sequence>
<feature type="transmembrane region" description="Helical" evidence="2">
    <location>
        <begin position="394"/>
        <end position="413"/>
    </location>
</feature>
<dbReference type="PANTHER" id="PTHR46599">
    <property type="entry name" value="PIGGYBAC TRANSPOSABLE ELEMENT-DERIVED PROTEIN 4"/>
    <property type="match status" value="1"/>
</dbReference>
<feature type="region of interest" description="Disordered" evidence="1">
    <location>
        <begin position="567"/>
        <end position="594"/>
    </location>
</feature>
<evidence type="ECO:0000259" key="3">
    <source>
        <dbReference type="Pfam" id="PF13843"/>
    </source>
</evidence>
<keyword evidence="5" id="KW-1185">Reference proteome</keyword>
<dbReference type="Pfam" id="PF13843">
    <property type="entry name" value="DDE_Tnp_1_7"/>
    <property type="match status" value="1"/>
</dbReference>
<feature type="transmembrane region" description="Helical" evidence="2">
    <location>
        <begin position="263"/>
        <end position="285"/>
    </location>
</feature>
<keyword evidence="2" id="KW-0812">Transmembrane</keyword>
<accession>A0A2P4XUX5</accession>
<evidence type="ECO:0000256" key="2">
    <source>
        <dbReference type="SAM" id="Phobius"/>
    </source>
</evidence>
<protein>
    <recommendedName>
        <fullName evidence="3">PiggyBac transposable element-derived protein domain-containing protein</fullName>
    </recommendedName>
</protein>
<gene>
    <name evidence="4" type="ORF">PHPALM_14394</name>
</gene>
<dbReference type="EMBL" id="NCKW01007886">
    <property type="protein sequence ID" value="POM69326.1"/>
    <property type="molecule type" value="Genomic_DNA"/>
</dbReference>
<evidence type="ECO:0000256" key="1">
    <source>
        <dbReference type="SAM" id="MobiDB-lite"/>
    </source>
</evidence>
<reference evidence="4 5" key="1">
    <citation type="journal article" date="2017" name="Genome Biol. Evol.">
        <title>Phytophthora megakarya and P. palmivora, closely related causal agents of cacao black pod rot, underwent increases in genome sizes and gene numbers by different mechanisms.</title>
        <authorList>
            <person name="Ali S.S."/>
            <person name="Shao J."/>
            <person name="Lary D.J."/>
            <person name="Kronmiller B."/>
            <person name="Shen D."/>
            <person name="Strem M.D."/>
            <person name="Amoako-Attah I."/>
            <person name="Akrofi A.Y."/>
            <person name="Begoude B.A."/>
            <person name="Ten Hoopen G.M."/>
            <person name="Coulibaly K."/>
            <person name="Kebe B.I."/>
            <person name="Melnick R.L."/>
            <person name="Guiltinan M.J."/>
            <person name="Tyler B.M."/>
            <person name="Meinhardt L.W."/>
            <person name="Bailey B.A."/>
        </authorList>
    </citation>
    <scope>NUCLEOTIDE SEQUENCE [LARGE SCALE GENOMIC DNA]</scope>
    <source>
        <strain evidence="5">sbr112.9</strain>
    </source>
</reference>